<accession>A0A5J4WCF5</accession>
<dbReference type="EMBL" id="SNRW01002571">
    <property type="protein sequence ID" value="KAA6392346.1"/>
    <property type="molecule type" value="Genomic_DNA"/>
</dbReference>
<protein>
    <submittedName>
        <fullName evidence="1">Uncharacterized protein</fullName>
    </submittedName>
</protein>
<gene>
    <name evidence="1" type="ORF">EZS28_012125</name>
</gene>
<proteinExistence type="predicted"/>
<evidence type="ECO:0000313" key="2">
    <source>
        <dbReference type="Proteomes" id="UP000324800"/>
    </source>
</evidence>
<dbReference type="AlphaFoldDB" id="A0A5J4WCF5"/>
<evidence type="ECO:0000313" key="1">
    <source>
        <dbReference type="EMBL" id="KAA6392346.1"/>
    </source>
</evidence>
<dbReference type="Proteomes" id="UP000324800">
    <property type="component" value="Unassembled WGS sequence"/>
</dbReference>
<reference evidence="1 2" key="1">
    <citation type="submission" date="2019-03" db="EMBL/GenBank/DDBJ databases">
        <title>Single cell metagenomics reveals metabolic interactions within the superorganism composed of flagellate Streblomastix strix and complex community of Bacteroidetes bacteria on its surface.</title>
        <authorList>
            <person name="Treitli S.C."/>
            <person name="Kolisko M."/>
            <person name="Husnik F."/>
            <person name="Keeling P."/>
            <person name="Hampl V."/>
        </authorList>
    </citation>
    <scope>NUCLEOTIDE SEQUENCE [LARGE SCALE GENOMIC DNA]</scope>
    <source>
        <strain evidence="1">ST1C</strain>
    </source>
</reference>
<name>A0A5J4WCF5_9EUKA</name>
<comment type="caution">
    <text evidence="1">The sequence shown here is derived from an EMBL/GenBank/DDBJ whole genome shotgun (WGS) entry which is preliminary data.</text>
</comment>
<sequence length="254" mass="28688">MDGDLHMLDVVLKRDETLVGSNRTNSIEIVEQITNINNQINMINKAPASDIYKRTEANELFDNEADKTDLDEYYSKSETNAKVEVYNKTEVDKFLDEKANVVTSYSKSENDALLLLKADKTELNDSYSKSEDDALLNNNADIGVSYTKSENDALILLKADKTQLIDSYSKSEDDALLLLKADKTQLIDSYSKFEDGVLILAKTDKTDIENYVDLSSAQTITGQKQFGIVSERQCSKFLEFKIFRIKITSFVHAE</sequence>
<organism evidence="1 2">
    <name type="scientific">Streblomastix strix</name>
    <dbReference type="NCBI Taxonomy" id="222440"/>
    <lineage>
        <taxon>Eukaryota</taxon>
        <taxon>Metamonada</taxon>
        <taxon>Preaxostyla</taxon>
        <taxon>Oxymonadida</taxon>
        <taxon>Streblomastigidae</taxon>
        <taxon>Streblomastix</taxon>
    </lineage>
</organism>